<dbReference type="PANTHER" id="PTHR42847:SF4">
    <property type="entry name" value="ALKANESULFONATE MONOOXYGENASE-RELATED"/>
    <property type="match status" value="1"/>
</dbReference>
<dbReference type="EMBL" id="UINC01209302">
    <property type="protein sequence ID" value="SVE32267.1"/>
    <property type="molecule type" value="Genomic_DNA"/>
</dbReference>
<keyword evidence="3" id="KW-0560">Oxidoreductase</keyword>
<feature type="domain" description="Luciferase-like" evidence="5">
    <location>
        <begin position="7"/>
        <end position="165"/>
    </location>
</feature>
<dbReference type="GO" id="GO:0046306">
    <property type="term" value="P:alkanesulfonate catabolic process"/>
    <property type="evidence" value="ECO:0007669"/>
    <property type="project" value="TreeGrafter"/>
</dbReference>
<gene>
    <name evidence="6" type="ORF">METZ01_LOCUS485121</name>
</gene>
<evidence type="ECO:0000256" key="3">
    <source>
        <dbReference type="ARBA" id="ARBA00023002"/>
    </source>
</evidence>
<dbReference type="AlphaFoldDB" id="A0A383CIR6"/>
<feature type="non-terminal residue" evidence="6">
    <location>
        <position position="166"/>
    </location>
</feature>
<evidence type="ECO:0000256" key="4">
    <source>
        <dbReference type="ARBA" id="ARBA00023033"/>
    </source>
</evidence>
<dbReference type="SUPFAM" id="SSF51679">
    <property type="entry name" value="Bacterial luciferase-like"/>
    <property type="match status" value="1"/>
</dbReference>
<dbReference type="PANTHER" id="PTHR42847">
    <property type="entry name" value="ALKANESULFONATE MONOOXYGENASE"/>
    <property type="match status" value="1"/>
</dbReference>
<keyword evidence="2" id="KW-0288">FMN</keyword>
<proteinExistence type="predicted"/>
<keyword evidence="1" id="KW-0285">Flavoprotein</keyword>
<name>A0A383CIR6_9ZZZZ</name>
<dbReference type="GO" id="GO:0008726">
    <property type="term" value="F:alkanesulfonate monooxygenase activity"/>
    <property type="evidence" value="ECO:0007669"/>
    <property type="project" value="TreeGrafter"/>
</dbReference>
<organism evidence="6">
    <name type="scientific">marine metagenome</name>
    <dbReference type="NCBI Taxonomy" id="408172"/>
    <lineage>
        <taxon>unclassified sequences</taxon>
        <taxon>metagenomes</taxon>
        <taxon>ecological metagenomes</taxon>
    </lineage>
</organism>
<accession>A0A383CIR6</accession>
<dbReference type="InterPro" id="IPR011251">
    <property type="entry name" value="Luciferase-like_dom"/>
</dbReference>
<feature type="non-terminal residue" evidence="6">
    <location>
        <position position="1"/>
    </location>
</feature>
<dbReference type="Pfam" id="PF00296">
    <property type="entry name" value="Bac_luciferase"/>
    <property type="match status" value="1"/>
</dbReference>
<reference evidence="6" key="1">
    <citation type="submission" date="2018-05" db="EMBL/GenBank/DDBJ databases">
        <authorList>
            <person name="Lanie J.A."/>
            <person name="Ng W.-L."/>
            <person name="Kazmierczak K.M."/>
            <person name="Andrzejewski T.M."/>
            <person name="Davidsen T.M."/>
            <person name="Wayne K.J."/>
            <person name="Tettelin H."/>
            <person name="Glass J.I."/>
            <person name="Rusch D."/>
            <person name="Podicherti R."/>
            <person name="Tsui H.-C.T."/>
            <person name="Winkler M.E."/>
        </authorList>
    </citation>
    <scope>NUCLEOTIDE SEQUENCE</scope>
</reference>
<evidence type="ECO:0000256" key="1">
    <source>
        <dbReference type="ARBA" id="ARBA00022630"/>
    </source>
</evidence>
<evidence type="ECO:0000259" key="5">
    <source>
        <dbReference type="Pfam" id="PF00296"/>
    </source>
</evidence>
<sequence length="166" mass="18115">VARRHWETVEEVVLGEELGFETAWLAESVFSPTRPMSNPLMVAIAAAQKTERIRFGTLAAQAPLHHPFHMATQAATCDILTNGRLDLCLGGRWGAPAGVPLGNPSEVLGQESRDRVAEAIELIKLAWTEESVNFQGEYWSAENLAVLPKPVQQPHVPVQLAANSND</sequence>
<evidence type="ECO:0000256" key="2">
    <source>
        <dbReference type="ARBA" id="ARBA00022643"/>
    </source>
</evidence>
<keyword evidence="4" id="KW-0503">Monooxygenase</keyword>
<dbReference type="Gene3D" id="3.20.20.30">
    <property type="entry name" value="Luciferase-like domain"/>
    <property type="match status" value="1"/>
</dbReference>
<dbReference type="InterPro" id="IPR050172">
    <property type="entry name" value="SsuD_RutA_monooxygenase"/>
</dbReference>
<protein>
    <recommendedName>
        <fullName evidence="5">Luciferase-like domain-containing protein</fullName>
    </recommendedName>
</protein>
<evidence type="ECO:0000313" key="6">
    <source>
        <dbReference type="EMBL" id="SVE32267.1"/>
    </source>
</evidence>
<dbReference type="InterPro" id="IPR036661">
    <property type="entry name" value="Luciferase-like_sf"/>
</dbReference>